<reference evidence="1" key="1">
    <citation type="submission" date="2018-06" db="EMBL/GenBank/DDBJ databases">
        <authorList>
            <person name="Zhirakovskaya E."/>
        </authorList>
    </citation>
    <scope>NUCLEOTIDE SEQUENCE</scope>
</reference>
<dbReference type="EMBL" id="UOFJ01000579">
    <property type="protein sequence ID" value="VAW71217.1"/>
    <property type="molecule type" value="Genomic_DNA"/>
</dbReference>
<accession>A0A3B0Y6Q6</accession>
<protein>
    <submittedName>
        <fullName evidence="1">Uncharacterized protein</fullName>
    </submittedName>
</protein>
<dbReference type="AlphaFoldDB" id="A0A3B0Y6Q6"/>
<proteinExistence type="predicted"/>
<evidence type="ECO:0000313" key="1">
    <source>
        <dbReference type="EMBL" id="VAW71217.1"/>
    </source>
</evidence>
<name>A0A3B0Y6Q6_9ZZZZ</name>
<gene>
    <name evidence="1" type="ORF">MNBD_GAMMA10-3197</name>
</gene>
<feature type="non-terminal residue" evidence="1">
    <location>
        <position position="1"/>
    </location>
</feature>
<sequence length="64" mass="7272">KQALFTPAMLNMLKSPPIDNQYATQLLGYDPEISWQASLLSTLEYYKNQTLNKDLSQPVQALDI</sequence>
<organism evidence="1">
    <name type="scientific">hydrothermal vent metagenome</name>
    <dbReference type="NCBI Taxonomy" id="652676"/>
    <lineage>
        <taxon>unclassified sequences</taxon>
        <taxon>metagenomes</taxon>
        <taxon>ecological metagenomes</taxon>
    </lineage>
</organism>